<evidence type="ECO:0000256" key="2">
    <source>
        <dbReference type="SAM" id="Phobius"/>
    </source>
</evidence>
<evidence type="ECO:0000313" key="4">
    <source>
        <dbReference type="Proteomes" id="UP001596004"/>
    </source>
</evidence>
<evidence type="ECO:0000256" key="1">
    <source>
        <dbReference type="SAM" id="MobiDB-lite"/>
    </source>
</evidence>
<sequence>MRQLRDFGLTVVVLALLGVAAGFLWSALAPRTPYVVTKTGPQLADPTTQSLIAADGWFALITGVAGLACGIVAYLLGRKGRPLALLAGLAVGGLVAGWLALSVGTSIGGSIIQAAAPGAGSAGLGATVNVLSITAHGVLLAWAVVAVAIFGIVESVDGYRESPLRQPFAGEPFAGQPFAGEPFAGRPYAGGSYEAASDEARAPRGERRPGEPAPGGELGQRRPGPDAGEPPGAPQGGDSGR</sequence>
<keyword evidence="4" id="KW-1185">Reference proteome</keyword>
<reference evidence="4" key="1">
    <citation type="journal article" date="2019" name="Int. J. Syst. Evol. Microbiol.">
        <title>The Global Catalogue of Microorganisms (GCM) 10K type strain sequencing project: providing services to taxonomists for standard genome sequencing and annotation.</title>
        <authorList>
            <consortium name="The Broad Institute Genomics Platform"/>
            <consortium name="The Broad Institute Genome Sequencing Center for Infectious Disease"/>
            <person name="Wu L."/>
            <person name="Ma J."/>
        </authorList>
    </citation>
    <scope>NUCLEOTIDE SEQUENCE [LARGE SCALE GENOMIC DNA]</scope>
    <source>
        <strain evidence="4">CGMCC 4.7132</strain>
    </source>
</reference>
<name>A0ABV9CJ64_9ACTN</name>
<feature type="transmembrane region" description="Helical" evidence="2">
    <location>
        <begin position="83"/>
        <end position="101"/>
    </location>
</feature>
<evidence type="ECO:0008006" key="5">
    <source>
        <dbReference type="Google" id="ProtNLM"/>
    </source>
</evidence>
<keyword evidence="2" id="KW-0472">Membrane</keyword>
<proteinExistence type="predicted"/>
<organism evidence="3 4">
    <name type="scientific">Sphaerisporangium dianthi</name>
    <dbReference type="NCBI Taxonomy" id="1436120"/>
    <lineage>
        <taxon>Bacteria</taxon>
        <taxon>Bacillati</taxon>
        <taxon>Actinomycetota</taxon>
        <taxon>Actinomycetes</taxon>
        <taxon>Streptosporangiales</taxon>
        <taxon>Streptosporangiaceae</taxon>
        <taxon>Sphaerisporangium</taxon>
    </lineage>
</organism>
<protein>
    <recommendedName>
        <fullName evidence="5">DUF2567 domain-containing protein</fullName>
    </recommendedName>
</protein>
<keyword evidence="2" id="KW-1133">Transmembrane helix</keyword>
<comment type="caution">
    <text evidence="3">The sequence shown here is derived from an EMBL/GenBank/DDBJ whole genome shotgun (WGS) entry which is preliminary data.</text>
</comment>
<gene>
    <name evidence="3" type="ORF">ACFO60_18930</name>
</gene>
<dbReference type="RefSeq" id="WP_380841762.1">
    <property type="nucleotide sequence ID" value="NZ_JBHSFP010000012.1"/>
</dbReference>
<dbReference type="EMBL" id="JBHSFP010000012">
    <property type="protein sequence ID" value="MFC4532855.1"/>
    <property type="molecule type" value="Genomic_DNA"/>
</dbReference>
<evidence type="ECO:0000313" key="3">
    <source>
        <dbReference type="EMBL" id="MFC4532855.1"/>
    </source>
</evidence>
<feature type="transmembrane region" description="Helical" evidence="2">
    <location>
        <begin position="56"/>
        <end position="76"/>
    </location>
</feature>
<keyword evidence="2" id="KW-0812">Transmembrane</keyword>
<feature type="transmembrane region" description="Helical" evidence="2">
    <location>
        <begin position="133"/>
        <end position="153"/>
    </location>
</feature>
<feature type="region of interest" description="Disordered" evidence="1">
    <location>
        <begin position="180"/>
        <end position="241"/>
    </location>
</feature>
<feature type="compositionally biased region" description="Basic and acidic residues" evidence="1">
    <location>
        <begin position="198"/>
        <end position="210"/>
    </location>
</feature>
<dbReference type="Proteomes" id="UP001596004">
    <property type="component" value="Unassembled WGS sequence"/>
</dbReference>
<accession>A0ABV9CJ64</accession>
<feature type="transmembrane region" description="Helical" evidence="2">
    <location>
        <begin position="7"/>
        <end position="28"/>
    </location>
</feature>